<gene>
    <name evidence="3" type="ordered locus">Psesu_0617</name>
</gene>
<feature type="chain" id="PRO_5003214418" description="TonB C-terminal domain-containing protein" evidence="2">
    <location>
        <begin position="27"/>
        <end position="171"/>
    </location>
</feature>
<evidence type="ECO:0000313" key="4">
    <source>
        <dbReference type="Proteomes" id="UP000008632"/>
    </source>
</evidence>
<keyword evidence="2" id="KW-0732">Signal</keyword>
<evidence type="ECO:0000256" key="1">
    <source>
        <dbReference type="SAM" id="MobiDB-lite"/>
    </source>
</evidence>
<dbReference type="EMBL" id="CP002446">
    <property type="protein sequence ID" value="ADV26474.1"/>
    <property type="molecule type" value="Genomic_DNA"/>
</dbReference>
<organism evidence="3 4">
    <name type="scientific">Pseudoxanthomonas suwonensis (strain 11-1)</name>
    <dbReference type="NCBI Taxonomy" id="743721"/>
    <lineage>
        <taxon>Bacteria</taxon>
        <taxon>Pseudomonadati</taxon>
        <taxon>Pseudomonadota</taxon>
        <taxon>Gammaproteobacteria</taxon>
        <taxon>Lysobacterales</taxon>
        <taxon>Lysobacteraceae</taxon>
        <taxon>Pseudoxanthomonas</taxon>
    </lineage>
</organism>
<feature type="signal peptide" evidence="2">
    <location>
        <begin position="1"/>
        <end position="26"/>
    </location>
</feature>
<protein>
    <recommendedName>
        <fullName evidence="5">TonB C-terminal domain-containing protein</fullName>
    </recommendedName>
</protein>
<dbReference type="SUPFAM" id="SSF74653">
    <property type="entry name" value="TolA/TonB C-terminal domain"/>
    <property type="match status" value="1"/>
</dbReference>
<dbReference type="OrthoDB" id="6058358at2"/>
<dbReference type="HOGENOM" id="CLU_1561606_0_0_6"/>
<keyword evidence="4" id="KW-1185">Reference proteome</keyword>
<sequence>MSTHRSRAVARGLALVLAVAGVPAFASDAPVRSSALDYTDPAARHHPVTCKEGDREREPGRSLGDVFGEQWPEQPLPLPGGETRKAHVRAVQFSRDIVRGAPAQRGLVVVAVLVDPAGKPLAARPICATTDGYDSKARRLALRSFYEPALVNGQAVTSVAMLIVPFAGGAR</sequence>
<feature type="compositionally biased region" description="Basic and acidic residues" evidence="1">
    <location>
        <begin position="49"/>
        <end position="60"/>
    </location>
</feature>
<dbReference type="STRING" id="743721.Psesu_0617"/>
<dbReference type="RefSeq" id="WP_013534304.1">
    <property type="nucleotide sequence ID" value="NC_014924.1"/>
</dbReference>
<dbReference type="AlphaFoldDB" id="E6WQM5"/>
<evidence type="ECO:0008006" key="5">
    <source>
        <dbReference type="Google" id="ProtNLM"/>
    </source>
</evidence>
<dbReference type="KEGG" id="psu:Psesu_0617"/>
<accession>E6WQM5</accession>
<evidence type="ECO:0000313" key="3">
    <source>
        <dbReference type="EMBL" id="ADV26474.1"/>
    </source>
</evidence>
<dbReference type="Proteomes" id="UP000008632">
    <property type="component" value="Chromosome"/>
</dbReference>
<evidence type="ECO:0000256" key="2">
    <source>
        <dbReference type="SAM" id="SignalP"/>
    </source>
</evidence>
<name>E6WQM5_PSEUU</name>
<feature type="region of interest" description="Disordered" evidence="1">
    <location>
        <begin position="44"/>
        <end position="81"/>
    </location>
</feature>
<proteinExistence type="predicted"/>
<reference evidence="3 4" key="1">
    <citation type="submission" date="2011-01" db="EMBL/GenBank/DDBJ databases">
        <title>Complete sequence of Pseudoxanthomonas suwonensis 11-1.</title>
        <authorList>
            <consortium name="US DOE Joint Genome Institute"/>
            <person name="Lucas S."/>
            <person name="Copeland A."/>
            <person name="Lapidus A."/>
            <person name="Cheng J.-F."/>
            <person name="Goodwin L."/>
            <person name="Pitluck S."/>
            <person name="Teshima H."/>
            <person name="Detter J.C."/>
            <person name="Han C."/>
            <person name="Tapia R."/>
            <person name="Land M."/>
            <person name="Hauser L."/>
            <person name="Kyrpides N."/>
            <person name="Ivanova N."/>
            <person name="Ovchinnikova G."/>
            <person name="Siebers A.K."/>
            <person name="Allgaier M."/>
            <person name="Thelen M.P."/>
            <person name="Hugenholtz P."/>
            <person name="Gladden J."/>
            <person name="Woyke T."/>
        </authorList>
    </citation>
    <scope>NUCLEOTIDE SEQUENCE [LARGE SCALE GENOMIC DNA]</scope>
    <source>
        <strain evidence="4">11-1</strain>
    </source>
</reference>